<evidence type="ECO:0000256" key="1">
    <source>
        <dbReference type="SAM" id="MobiDB-lite"/>
    </source>
</evidence>
<accession>A0A0K2Y5K5</accession>
<gene>
    <name evidence="2" type="ORF">HAL07_07260</name>
</gene>
<evidence type="ECO:0008006" key="4">
    <source>
        <dbReference type="Google" id="ProtNLM"/>
    </source>
</evidence>
<dbReference type="EMBL" id="CDMG01000004">
    <property type="protein sequence ID" value="CRI32251.1"/>
    <property type="molecule type" value="Genomic_DNA"/>
</dbReference>
<feature type="compositionally biased region" description="Pro residues" evidence="1">
    <location>
        <begin position="95"/>
        <end position="110"/>
    </location>
</feature>
<dbReference type="Pfam" id="PF01856">
    <property type="entry name" value="HP_OMP"/>
    <property type="match status" value="1"/>
</dbReference>
<dbReference type="InterPro" id="IPR002718">
    <property type="entry name" value="OMP_Helicobacter"/>
</dbReference>
<dbReference type="RefSeq" id="WP_082355814.1">
    <property type="nucleotide sequence ID" value="NZ_CDMG01000004.1"/>
</dbReference>
<evidence type="ECO:0000313" key="3">
    <source>
        <dbReference type="Proteomes" id="UP000043437"/>
    </source>
</evidence>
<reference evidence="3" key="1">
    <citation type="submission" date="2014-12" db="EMBL/GenBank/DDBJ databases">
        <authorList>
            <person name="Jaenicke S."/>
        </authorList>
    </citation>
    <scope>NUCLEOTIDE SEQUENCE [LARGE SCALE GENOMIC DNA]</scope>
</reference>
<dbReference type="GeneID" id="92560562"/>
<dbReference type="PRINTS" id="PR01776">
    <property type="entry name" value="HPOMPFAMILY"/>
</dbReference>
<organism evidence="2 3">
    <name type="scientific">Helicobacter ailurogastricus</name>
    <dbReference type="NCBI Taxonomy" id="1578720"/>
    <lineage>
        <taxon>Bacteria</taxon>
        <taxon>Pseudomonadati</taxon>
        <taxon>Campylobacterota</taxon>
        <taxon>Epsilonproteobacteria</taxon>
        <taxon>Campylobacterales</taxon>
        <taxon>Helicobacteraceae</taxon>
        <taxon>Helicobacter</taxon>
    </lineage>
</organism>
<feature type="compositionally biased region" description="Polar residues" evidence="1">
    <location>
        <begin position="61"/>
        <end position="94"/>
    </location>
</feature>
<name>A0A0K2Y5K5_9HELI</name>
<dbReference type="Proteomes" id="UP000043437">
    <property type="component" value="Unassembled WGS sequence"/>
</dbReference>
<feature type="region of interest" description="Disordered" evidence="1">
    <location>
        <begin position="49"/>
        <end position="130"/>
    </location>
</feature>
<sequence length="408" mass="43947">MDNTFKNTSASLAIALCSPFLEADTDKDGFQRTSVIWCCDADGKSFSNPPSWALPDFDPTPNKQTPAPGNTANQQPPTHTKAPSTQTPPKNINTDPPPISISPPTSPKQPPMSVQNTPPNVPMPSSKPKTYLQTLVDGDGALATIASYKAEEKTTIKANTDALIGLVETSTNNTTEAVSSLVAGTNQFFNQVSSNASISQNLKDTFSGFYHLASNTSHDLVGLQSSLSQLISQVEQLQQALLTSLLNTSIMRTQTEGGLFAVNHRNQLDPQSRQGKGKAIQDLGTLLAYLQATQSKLKAYAKDHPSLLAATPSSIVATQSGHVNGDLYGVNAQLGYKQFFGKKKRFGLRYYGSFSYQYGTLTDKYATALSNLSMGQAWMRSTTSMKAQMGITPRGFLQASCWRVALGF</sequence>
<evidence type="ECO:0000313" key="2">
    <source>
        <dbReference type="EMBL" id="CRI32251.1"/>
    </source>
</evidence>
<dbReference type="AlphaFoldDB" id="A0A0K2Y5K5"/>
<proteinExistence type="predicted"/>
<protein>
    <recommendedName>
        <fullName evidence="4">Outer membrane protein</fullName>
    </recommendedName>
</protein>